<comment type="subcellular location">
    <subcellularLocation>
        <location evidence="1">Cell membrane</location>
        <topology evidence="1">Multi-pass membrane protein</topology>
    </subcellularLocation>
</comment>
<feature type="transmembrane region" description="Helical" evidence="7">
    <location>
        <begin position="169"/>
        <end position="190"/>
    </location>
</feature>
<feature type="transmembrane region" description="Helical" evidence="7">
    <location>
        <begin position="104"/>
        <end position="131"/>
    </location>
</feature>
<reference evidence="8" key="1">
    <citation type="journal article" date="2020" name="mSystems">
        <title>Genome- and Community-Level Interaction Insights into Carbon Utilization and Element Cycling Functions of Hydrothermarchaeota in Hydrothermal Sediment.</title>
        <authorList>
            <person name="Zhou Z."/>
            <person name="Liu Y."/>
            <person name="Xu W."/>
            <person name="Pan J."/>
            <person name="Luo Z.H."/>
            <person name="Li M."/>
        </authorList>
    </citation>
    <scope>NUCLEOTIDE SEQUENCE [LARGE SCALE GENOMIC DNA]</scope>
    <source>
        <strain evidence="8">SpSt-776</strain>
    </source>
</reference>
<sequence length="459" mass="50441">MVGRAPVKEPYWITAWKTGKDWLLGREGKTFFLFVGIFLFAYYLPLGNAKVQEALLEAFQMLQAYARNHTLTCVVPALFIAGAIITFLSQASVMRYLGPTANKFLAYSVASVSGTILAVCSCSVLPMFAGIYKMGAGLGPASAFLYSGPGINILAIFLTARVLGFELGLARVLGAVGFAFLVGLAMAFIFRKEEKAKVAAALALPPVEAPRRPFWQTAVFFFSLVIFLIFAAWVTPRDVTIHLKDGQKVKAVVLEERSLDMIFQLAQDWDGKKKEEQIILPKERLERLEREPGLSLAISQVKFYIAGAVLLLILLMLWRWFTRPEIDEWLHNTWEFTKLLAPLLYGGVLAVGFVSALIPPQYVASLVGDNSFLSNFTAALIGAFWYFATLTEIPIVQALIRMGMDRGPALALLLAGPALSLPNMIVIGRVMGLKKTVVFVTIIVVLSTLVGMLFGNLVS</sequence>
<evidence type="ECO:0000313" key="8">
    <source>
        <dbReference type="EMBL" id="HGB15069.1"/>
    </source>
</evidence>
<organism evidence="8">
    <name type="scientific">Desulfobacca acetoxidans</name>
    <dbReference type="NCBI Taxonomy" id="60893"/>
    <lineage>
        <taxon>Bacteria</taxon>
        <taxon>Pseudomonadati</taxon>
        <taxon>Thermodesulfobacteriota</taxon>
        <taxon>Desulfobaccia</taxon>
        <taxon>Desulfobaccales</taxon>
        <taxon>Desulfobaccaceae</taxon>
        <taxon>Desulfobacca</taxon>
    </lineage>
</organism>
<evidence type="ECO:0000256" key="6">
    <source>
        <dbReference type="ARBA" id="ARBA00023136"/>
    </source>
</evidence>
<feature type="transmembrane region" description="Helical" evidence="7">
    <location>
        <begin position="143"/>
        <end position="163"/>
    </location>
</feature>
<feature type="transmembrane region" description="Helical" evidence="7">
    <location>
        <begin position="437"/>
        <end position="458"/>
    </location>
</feature>
<keyword evidence="4 7" id="KW-0812">Transmembrane</keyword>
<protein>
    <submittedName>
        <fullName evidence="8">Permease</fullName>
    </submittedName>
</protein>
<dbReference type="PANTHER" id="PTHR43299:SF1">
    <property type="entry name" value="UPF0718 PROTEIN YRAQ"/>
    <property type="match status" value="1"/>
</dbReference>
<accession>A0A7C3WHY1</accession>
<comment type="similarity">
    <text evidence="2">Belongs to the UPF0718 family.</text>
</comment>
<dbReference type="GO" id="GO:0005886">
    <property type="term" value="C:plasma membrane"/>
    <property type="evidence" value="ECO:0007669"/>
    <property type="project" value="UniProtKB-SubCell"/>
</dbReference>
<name>A0A7C3WHY1_9BACT</name>
<keyword evidence="5 7" id="KW-1133">Transmembrane helix</keyword>
<feature type="transmembrane region" description="Helical" evidence="7">
    <location>
        <begin position="70"/>
        <end position="92"/>
    </location>
</feature>
<gene>
    <name evidence="8" type="ORF">ENV62_07535</name>
</gene>
<evidence type="ECO:0000256" key="5">
    <source>
        <dbReference type="ARBA" id="ARBA00022989"/>
    </source>
</evidence>
<evidence type="ECO:0000256" key="3">
    <source>
        <dbReference type="ARBA" id="ARBA00022475"/>
    </source>
</evidence>
<dbReference type="EMBL" id="DTHB01000049">
    <property type="protein sequence ID" value="HGB15069.1"/>
    <property type="molecule type" value="Genomic_DNA"/>
</dbReference>
<keyword evidence="6 7" id="KW-0472">Membrane</keyword>
<evidence type="ECO:0000256" key="2">
    <source>
        <dbReference type="ARBA" id="ARBA00006386"/>
    </source>
</evidence>
<dbReference type="Pfam" id="PF03773">
    <property type="entry name" value="ArsP_1"/>
    <property type="match status" value="1"/>
</dbReference>
<evidence type="ECO:0000256" key="1">
    <source>
        <dbReference type="ARBA" id="ARBA00004651"/>
    </source>
</evidence>
<keyword evidence="3" id="KW-1003">Cell membrane</keyword>
<dbReference type="AlphaFoldDB" id="A0A7C3WHY1"/>
<evidence type="ECO:0000256" key="7">
    <source>
        <dbReference type="SAM" id="Phobius"/>
    </source>
</evidence>
<feature type="transmembrane region" description="Helical" evidence="7">
    <location>
        <begin position="31"/>
        <end position="49"/>
    </location>
</feature>
<dbReference type="PANTHER" id="PTHR43299">
    <property type="entry name" value="UPF0718 PROTEIN YRAQ"/>
    <property type="match status" value="1"/>
</dbReference>
<feature type="transmembrane region" description="Helical" evidence="7">
    <location>
        <begin position="214"/>
        <end position="234"/>
    </location>
</feature>
<evidence type="ECO:0000256" key="4">
    <source>
        <dbReference type="ARBA" id="ARBA00022692"/>
    </source>
</evidence>
<feature type="transmembrane region" description="Helical" evidence="7">
    <location>
        <begin position="339"/>
        <end position="358"/>
    </location>
</feature>
<feature type="transmembrane region" description="Helical" evidence="7">
    <location>
        <begin position="409"/>
        <end position="431"/>
    </location>
</feature>
<proteinExistence type="inferred from homology"/>
<feature type="transmembrane region" description="Helical" evidence="7">
    <location>
        <begin position="301"/>
        <end position="318"/>
    </location>
</feature>
<comment type="caution">
    <text evidence="8">The sequence shown here is derived from an EMBL/GenBank/DDBJ whole genome shotgun (WGS) entry which is preliminary data.</text>
</comment>
<dbReference type="InterPro" id="IPR005524">
    <property type="entry name" value="DUF318"/>
</dbReference>